<dbReference type="Proteomes" id="UP001190700">
    <property type="component" value="Unassembled WGS sequence"/>
</dbReference>
<name>A0AAE0L620_9CHLO</name>
<proteinExistence type="predicted"/>
<dbReference type="InterPro" id="IPR057589">
    <property type="entry name" value="GT_PLOD"/>
</dbReference>
<evidence type="ECO:0000259" key="2">
    <source>
        <dbReference type="Pfam" id="PF25342"/>
    </source>
</evidence>
<comment type="caution">
    <text evidence="3">The sequence shown here is derived from an EMBL/GenBank/DDBJ whole genome shotgun (WGS) entry which is preliminary data.</text>
</comment>
<dbReference type="EMBL" id="LGRX02008456">
    <property type="protein sequence ID" value="KAK3273466.1"/>
    <property type="molecule type" value="Genomic_DNA"/>
</dbReference>
<gene>
    <name evidence="3" type="ORF">CYMTET_18294</name>
</gene>
<protein>
    <recommendedName>
        <fullName evidence="2">PLOD1-3-like GT domain-containing protein</fullName>
    </recommendedName>
</protein>
<keyword evidence="4" id="KW-1185">Reference proteome</keyword>
<evidence type="ECO:0000313" key="4">
    <source>
        <dbReference type="Proteomes" id="UP001190700"/>
    </source>
</evidence>
<dbReference type="AlphaFoldDB" id="A0AAE0L620"/>
<feature type="signal peptide" evidence="1">
    <location>
        <begin position="1"/>
        <end position="15"/>
    </location>
</feature>
<feature type="domain" description="PLOD1-3-like GT" evidence="2">
    <location>
        <begin position="54"/>
        <end position="146"/>
    </location>
</feature>
<accession>A0AAE0L620</accession>
<keyword evidence="1" id="KW-0732">Signal</keyword>
<feature type="chain" id="PRO_5042066539" description="PLOD1-3-like GT domain-containing protein" evidence="1">
    <location>
        <begin position="16"/>
        <end position="215"/>
    </location>
</feature>
<reference evidence="3 4" key="1">
    <citation type="journal article" date="2015" name="Genome Biol. Evol.">
        <title>Comparative Genomics of a Bacterivorous Green Alga Reveals Evolutionary Causalities and Consequences of Phago-Mixotrophic Mode of Nutrition.</title>
        <authorList>
            <person name="Burns J.A."/>
            <person name="Paasch A."/>
            <person name="Narechania A."/>
            <person name="Kim E."/>
        </authorList>
    </citation>
    <scope>NUCLEOTIDE SEQUENCE [LARGE SCALE GENOMIC DNA]</scope>
    <source>
        <strain evidence="3 4">PLY_AMNH</strain>
    </source>
</reference>
<dbReference type="CDD" id="cd22997">
    <property type="entry name" value="GT_LH"/>
    <property type="match status" value="1"/>
</dbReference>
<evidence type="ECO:0000313" key="3">
    <source>
        <dbReference type="EMBL" id="KAK3273466.1"/>
    </source>
</evidence>
<sequence length="215" mass="24299">MLATAVLLVIGLCGSLTLLRNQAPVQTLLAQQKPLWLATYIDDVSPFTCASFGSAWQHGVHLHILGLKDPGNKLKVIRNGKIRKVVAMRDWLRSVPEEAVVVFNDATDVLYLVSPDEVYQAFLNISAKLSADTVLFAGERNLWPYFDDYPERPSTHFKNPDPWQRLALYPTSNQSSFRFANAGNWIARQPAALALMTRWDNLMKLRKYKTIMGHT</sequence>
<dbReference type="Pfam" id="PF25342">
    <property type="entry name" value="GT_PLOD"/>
    <property type="match status" value="1"/>
</dbReference>
<organism evidence="3 4">
    <name type="scientific">Cymbomonas tetramitiformis</name>
    <dbReference type="NCBI Taxonomy" id="36881"/>
    <lineage>
        <taxon>Eukaryota</taxon>
        <taxon>Viridiplantae</taxon>
        <taxon>Chlorophyta</taxon>
        <taxon>Pyramimonadophyceae</taxon>
        <taxon>Pyramimonadales</taxon>
        <taxon>Pyramimonadaceae</taxon>
        <taxon>Cymbomonas</taxon>
    </lineage>
</organism>
<evidence type="ECO:0000256" key="1">
    <source>
        <dbReference type="SAM" id="SignalP"/>
    </source>
</evidence>